<feature type="chain" id="PRO_5042915690" evidence="1">
    <location>
        <begin position="27"/>
        <end position="112"/>
    </location>
</feature>
<name>A0AAN9QZZ5_PHACN</name>
<protein>
    <submittedName>
        <fullName evidence="2">Uncharacterized protein</fullName>
    </submittedName>
</protein>
<evidence type="ECO:0000256" key="1">
    <source>
        <dbReference type="SAM" id="SignalP"/>
    </source>
</evidence>
<proteinExistence type="predicted"/>
<organism evidence="2 3">
    <name type="scientific">Phaseolus coccineus</name>
    <name type="common">Scarlet runner bean</name>
    <name type="synonym">Phaseolus multiflorus</name>
    <dbReference type="NCBI Taxonomy" id="3886"/>
    <lineage>
        <taxon>Eukaryota</taxon>
        <taxon>Viridiplantae</taxon>
        <taxon>Streptophyta</taxon>
        <taxon>Embryophyta</taxon>
        <taxon>Tracheophyta</taxon>
        <taxon>Spermatophyta</taxon>
        <taxon>Magnoliopsida</taxon>
        <taxon>eudicotyledons</taxon>
        <taxon>Gunneridae</taxon>
        <taxon>Pentapetalae</taxon>
        <taxon>rosids</taxon>
        <taxon>fabids</taxon>
        <taxon>Fabales</taxon>
        <taxon>Fabaceae</taxon>
        <taxon>Papilionoideae</taxon>
        <taxon>50 kb inversion clade</taxon>
        <taxon>NPAAA clade</taxon>
        <taxon>indigoferoid/millettioid clade</taxon>
        <taxon>Phaseoleae</taxon>
        <taxon>Phaseolus</taxon>
    </lineage>
</organism>
<keyword evidence="1" id="KW-0732">Signal</keyword>
<feature type="signal peptide" evidence="1">
    <location>
        <begin position="1"/>
        <end position="26"/>
    </location>
</feature>
<dbReference type="Proteomes" id="UP001374584">
    <property type="component" value="Unassembled WGS sequence"/>
</dbReference>
<evidence type="ECO:0000313" key="3">
    <source>
        <dbReference type="Proteomes" id="UP001374584"/>
    </source>
</evidence>
<accession>A0AAN9QZZ5</accession>
<dbReference type="EMBL" id="JAYMYR010000007">
    <property type="protein sequence ID" value="KAK7354182.1"/>
    <property type="molecule type" value="Genomic_DNA"/>
</dbReference>
<keyword evidence="3" id="KW-1185">Reference proteome</keyword>
<gene>
    <name evidence="2" type="ORF">VNO80_19641</name>
</gene>
<comment type="caution">
    <text evidence="2">The sequence shown here is derived from an EMBL/GenBank/DDBJ whole genome shotgun (WGS) entry which is preliminary data.</text>
</comment>
<reference evidence="2 3" key="1">
    <citation type="submission" date="2024-01" db="EMBL/GenBank/DDBJ databases">
        <title>The genomes of 5 underutilized Papilionoideae crops provide insights into root nodulation and disease resistanc.</title>
        <authorList>
            <person name="Jiang F."/>
        </authorList>
    </citation>
    <scope>NUCLEOTIDE SEQUENCE [LARGE SCALE GENOMIC DNA]</scope>
    <source>
        <strain evidence="2">JINMINGXINNONG_FW02</strain>
        <tissue evidence="2">Leaves</tissue>
    </source>
</reference>
<evidence type="ECO:0000313" key="2">
    <source>
        <dbReference type="EMBL" id="KAK7354182.1"/>
    </source>
</evidence>
<dbReference type="AlphaFoldDB" id="A0AAN9QZZ5"/>
<sequence>MCLISTILHRCLYSLVLRFATIANKALEGSCEGVVGTTAPQTRQTAPPIQSLNLVGPHHYSHSPNLSNQLLFNSHRSPNLARPSRYNYPKPVGPALESVGIAYRGVIGQFGP</sequence>